<keyword evidence="1" id="KW-0472">Membrane</keyword>
<dbReference type="Proteomes" id="UP000182059">
    <property type="component" value="Unassembled WGS sequence"/>
</dbReference>
<reference evidence="2 3" key="1">
    <citation type="journal article" date="2016" name="Environ. Microbiol.">
        <title>Genomic resolution of a cold subsurface aquifer community provides metabolic insights for novel microbes adapted to high CO concentrations.</title>
        <authorList>
            <person name="Probst A.J."/>
            <person name="Castelle C.J."/>
            <person name="Singh A."/>
            <person name="Brown C.T."/>
            <person name="Anantharaman K."/>
            <person name="Sharon I."/>
            <person name="Hug L.A."/>
            <person name="Burstein D."/>
            <person name="Emerson J.B."/>
            <person name="Thomas B.C."/>
            <person name="Banfield J.F."/>
        </authorList>
    </citation>
    <scope>NUCLEOTIDE SEQUENCE [LARGE SCALE GENOMIC DNA]</scope>
    <source>
        <strain evidence="2">CG2_30_43_9</strain>
    </source>
</reference>
<accession>A0A1J5GDI7</accession>
<evidence type="ECO:0000313" key="3">
    <source>
        <dbReference type="Proteomes" id="UP000182059"/>
    </source>
</evidence>
<protein>
    <recommendedName>
        <fullName evidence="4">Permease</fullName>
    </recommendedName>
</protein>
<name>A0A1J5GDI7_9BACT</name>
<organism evidence="2 3">
    <name type="scientific">Candidatus Nomurabacteria bacterium CG2_30_43_9</name>
    <dbReference type="NCBI Taxonomy" id="1805283"/>
    <lineage>
        <taxon>Bacteria</taxon>
        <taxon>Candidatus Nomuraibacteriota</taxon>
    </lineage>
</organism>
<gene>
    <name evidence="2" type="ORF">AUK15_01060</name>
</gene>
<feature type="transmembrane region" description="Helical" evidence="1">
    <location>
        <begin position="104"/>
        <end position="123"/>
    </location>
</feature>
<feature type="transmembrane region" description="Helical" evidence="1">
    <location>
        <begin position="45"/>
        <end position="64"/>
    </location>
</feature>
<keyword evidence="1" id="KW-0812">Transmembrane</keyword>
<evidence type="ECO:0000256" key="1">
    <source>
        <dbReference type="SAM" id="Phobius"/>
    </source>
</evidence>
<keyword evidence="1" id="KW-1133">Transmembrane helix</keyword>
<sequence length="139" mass="16028">MEKINEAQSVKTSHPHYYGTLVRKQLVFAAFIILLAVLIDSELRNFYLVVGLFGVVGLTILAGLTSPQKRGIMFTDMFISAIMFLIFEYFAVNAFVKYGTFSDPIFFFRQLIAVIYLITLYYSTKTLRYYDDKESAKQQ</sequence>
<evidence type="ECO:0000313" key="2">
    <source>
        <dbReference type="EMBL" id="OIP65942.1"/>
    </source>
</evidence>
<evidence type="ECO:0008006" key="4">
    <source>
        <dbReference type="Google" id="ProtNLM"/>
    </source>
</evidence>
<feature type="transmembrane region" description="Helical" evidence="1">
    <location>
        <begin position="71"/>
        <end position="92"/>
    </location>
</feature>
<dbReference type="EMBL" id="MNYX01000029">
    <property type="protein sequence ID" value="OIP65942.1"/>
    <property type="molecule type" value="Genomic_DNA"/>
</dbReference>
<proteinExistence type="predicted"/>
<feature type="transmembrane region" description="Helical" evidence="1">
    <location>
        <begin position="21"/>
        <end position="39"/>
    </location>
</feature>
<comment type="caution">
    <text evidence="2">The sequence shown here is derived from an EMBL/GenBank/DDBJ whole genome shotgun (WGS) entry which is preliminary data.</text>
</comment>
<dbReference type="AlphaFoldDB" id="A0A1J5GDI7"/>